<keyword evidence="3" id="KW-1185">Reference proteome</keyword>
<dbReference type="EMBL" id="LSRX01001101">
    <property type="protein sequence ID" value="OLP83662.1"/>
    <property type="molecule type" value="Genomic_DNA"/>
</dbReference>
<protein>
    <submittedName>
        <fullName evidence="2">Uncharacterized protein</fullName>
    </submittedName>
</protein>
<dbReference type="Proteomes" id="UP000186817">
    <property type="component" value="Unassembled WGS sequence"/>
</dbReference>
<feature type="region of interest" description="Disordered" evidence="1">
    <location>
        <begin position="78"/>
        <end position="115"/>
    </location>
</feature>
<reference evidence="2 3" key="1">
    <citation type="submission" date="2016-02" db="EMBL/GenBank/DDBJ databases">
        <title>Genome analysis of coral dinoflagellate symbionts highlights evolutionary adaptations to a symbiotic lifestyle.</title>
        <authorList>
            <person name="Aranda M."/>
            <person name="Li Y."/>
            <person name="Liew Y.J."/>
            <person name="Baumgarten S."/>
            <person name="Simakov O."/>
            <person name="Wilson M."/>
            <person name="Piel J."/>
            <person name="Ashoor H."/>
            <person name="Bougouffa S."/>
            <person name="Bajic V.B."/>
            <person name="Ryu T."/>
            <person name="Ravasi T."/>
            <person name="Bayer T."/>
            <person name="Micklem G."/>
            <person name="Kim H."/>
            <person name="Bhak J."/>
            <person name="Lajeunesse T.C."/>
            <person name="Voolstra C.R."/>
        </authorList>
    </citation>
    <scope>NUCLEOTIDE SEQUENCE [LARGE SCALE GENOMIC DNA]</scope>
    <source>
        <strain evidence="2 3">CCMP2467</strain>
    </source>
</reference>
<dbReference type="AlphaFoldDB" id="A0A1Q9CL54"/>
<evidence type="ECO:0000256" key="1">
    <source>
        <dbReference type="SAM" id="MobiDB-lite"/>
    </source>
</evidence>
<organism evidence="2 3">
    <name type="scientific">Symbiodinium microadriaticum</name>
    <name type="common">Dinoflagellate</name>
    <name type="synonym">Zooxanthella microadriatica</name>
    <dbReference type="NCBI Taxonomy" id="2951"/>
    <lineage>
        <taxon>Eukaryota</taxon>
        <taxon>Sar</taxon>
        <taxon>Alveolata</taxon>
        <taxon>Dinophyceae</taxon>
        <taxon>Suessiales</taxon>
        <taxon>Symbiodiniaceae</taxon>
        <taxon>Symbiodinium</taxon>
    </lineage>
</organism>
<accession>A0A1Q9CL54</accession>
<evidence type="ECO:0000313" key="2">
    <source>
        <dbReference type="EMBL" id="OLP83662.1"/>
    </source>
</evidence>
<comment type="caution">
    <text evidence="2">The sequence shown here is derived from an EMBL/GenBank/DDBJ whole genome shotgun (WGS) entry which is preliminary data.</text>
</comment>
<sequence length="337" mass="36850">MDEPKPLPGEVAISILDRFEVAVPRDWWHGLTSAAQQKFRSQMEEQFLQRECEGSKACVQPIYISACSCDAPPDSYLREASASSSKKDEKKDESEGGEGEKKVTNATDEWPSSGGAYPARSRWGLLLLPFGAAPMGLDNQLLDLSDCKLAFFLVALAMDGLWQTGRAEVADNGLIARMPSWQFRTWSVLLSQPAFSGEIIYQPCTGAEFGATSVRDGIVQMLQAKAAQGAEAFLRCLQMLQTAMFKRAPLPSLGGEIIREDVLDESVSVVRAGCDYPLPPPLPSGDPQEKDLDKEIANALAEPNVETSDALAMLFLRLEPDYLTVVKAKHFSLIESS</sequence>
<evidence type="ECO:0000313" key="3">
    <source>
        <dbReference type="Proteomes" id="UP000186817"/>
    </source>
</evidence>
<proteinExistence type="predicted"/>
<name>A0A1Q9CL54_SYMMI</name>
<feature type="compositionally biased region" description="Basic and acidic residues" evidence="1">
    <location>
        <begin position="85"/>
        <end position="103"/>
    </location>
</feature>
<gene>
    <name evidence="2" type="ORF">AK812_SmicGene35566</name>
</gene>
<dbReference type="OrthoDB" id="10317554at2759"/>